<gene>
    <name evidence="1" type="ORF">FB45DRAFT_872110</name>
</gene>
<protein>
    <submittedName>
        <fullName evidence="1">Uncharacterized protein</fullName>
    </submittedName>
</protein>
<accession>A0AAD7BF75</accession>
<organism evidence="1 2">
    <name type="scientific">Roridomyces roridus</name>
    <dbReference type="NCBI Taxonomy" id="1738132"/>
    <lineage>
        <taxon>Eukaryota</taxon>
        <taxon>Fungi</taxon>
        <taxon>Dikarya</taxon>
        <taxon>Basidiomycota</taxon>
        <taxon>Agaricomycotina</taxon>
        <taxon>Agaricomycetes</taxon>
        <taxon>Agaricomycetidae</taxon>
        <taxon>Agaricales</taxon>
        <taxon>Marasmiineae</taxon>
        <taxon>Mycenaceae</taxon>
        <taxon>Roridomyces</taxon>
    </lineage>
</organism>
<dbReference type="AlphaFoldDB" id="A0AAD7BF75"/>
<evidence type="ECO:0000313" key="2">
    <source>
        <dbReference type="Proteomes" id="UP001221142"/>
    </source>
</evidence>
<proteinExistence type="predicted"/>
<dbReference type="Proteomes" id="UP001221142">
    <property type="component" value="Unassembled WGS sequence"/>
</dbReference>
<reference evidence="1" key="1">
    <citation type="submission" date="2023-03" db="EMBL/GenBank/DDBJ databases">
        <title>Massive genome expansion in bonnet fungi (Mycena s.s.) driven by repeated elements and novel gene families across ecological guilds.</title>
        <authorList>
            <consortium name="Lawrence Berkeley National Laboratory"/>
            <person name="Harder C.B."/>
            <person name="Miyauchi S."/>
            <person name="Viragh M."/>
            <person name="Kuo A."/>
            <person name="Thoen E."/>
            <person name="Andreopoulos B."/>
            <person name="Lu D."/>
            <person name="Skrede I."/>
            <person name="Drula E."/>
            <person name="Henrissat B."/>
            <person name="Morin E."/>
            <person name="Kohler A."/>
            <person name="Barry K."/>
            <person name="LaButti K."/>
            <person name="Morin E."/>
            <person name="Salamov A."/>
            <person name="Lipzen A."/>
            <person name="Mereny Z."/>
            <person name="Hegedus B."/>
            <person name="Baldrian P."/>
            <person name="Stursova M."/>
            <person name="Weitz H."/>
            <person name="Taylor A."/>
            <person name="Grigoriev I.V."/>
            <person name="Nagy L.G."/>
            <person name="Martin F."/>
            <person name="Kauserud H."/>
        </authorList>
    </citation>
    <scope>NUCLEOTIDE SEQUENCE</scope>
    <source>
        <strain evidence="1">9284</strain>
    </source>
</reference>
<name>A0AAD7BF75_9AGAR</name>
<dbReference type="EMBL" id="JARKIF010000019">
    <property type="protein sequence ID" value="KAJ7618715.1"/>
    <property type="molecule type" value="Genomic_DNA"/>
</dbReference>
<comment type="caution">
    <text evidence="1">The sequence shown here is derived from an EMBL/GenBank/DDBJ whole genome shotgun (WGS) entry which is preliminary data.</text>
</comment>
<sequence length="228" mass="26535">MRVAWRVKHWVEPILYRVIVVSHRPDTPEIQLSQGLPSLPLPKLFKKIEMAGPAFLPTQLFIEHHIQPHKLDKIVSEQPSTFHSLCSTTSHTSSYARITTRTWELRVGKSLEDGLLPYLTHLALHTREVTTALHPHIRAYKNRLKYILLVISGWLPLAYTHPDSDEDRFVLIRMKDFRRSWLRGAAGRGDRWSLAEEFLAKRKAGEIERSQYWVMESEDPGHFDDQSI</sequence>
<keyword evidence="2" id="KW-1185">Reference proteome</keyword>
<evidence type="ECO:0000313" key="1">
    <source>
        <dbReference type="EMBL" id="KAJ7618715.1"/>
    </source>
</evidence>